<dbReference type="Proteomes" id="UP000425916">
    <property type="component" value="Chromosome"/>
</dbReference>
<dbReference type="EMBL" id="CP046244">
    <property type="protein sequence ID" value="QGP91896.1"/>
    <property type="molecule type" value="Genomic_DNA"/>
</dbReference>
<evidence type="ECO:0000313" key="1">
    <source>
        <dbReference type="EMBL" id="QGP91896.1"/>
    </source>
</evidence>
<gene>
    <name evidence="1" type="ORF">MGLY_12430</name>
</gene>
<name>A0A6I5ZQA2_9FIRM</name>
<dbReference type="RefSeq" id="WP_156272541.1">
    <property type="nucleotide sequence ID" value="NZ_CP046244.1"/>
</dbReference>
<dbReference type="OrthoDB" id="9988782at2"/>
<keyword evidence="2" id="KW-1185">Reference proteome</keyword>
<dbReference type="AlphaFoldDB" id="A0A6I5ZQA2"/>
<reference evidence="1 2" key="1">
    <citation type="submission" date="2019-11" db="EMBL/GenBank/DDBJ databases">
        <title>Genome sequence of Moorella glycerini DSM11254.</title>
        <authorList>
            <person name="Poehlein A."/>
            <person name="Boeer T."/>
            <person name="Daniel R."/>
        </authorList>
    </citation>
    <scope>NUCLEOTIDE SEQUENCE [LARGE SCALE GENOMIC DNA]</scope>
    <source>
        <strain evidence="1 2">DSM 11254</strain>
    </source>
</reference>
<accession>A0A6I5ZQA2</accession>
<organism evidence="1 2">
    <name type="scientific">Neomoorella glycerini</name>
    <dbReference type="NCBI Taxonomy" id="55779"/>
    <lineage>
        <taxon>Bacteria</taxon>
        <taxon>Bacillati</taxon>
        <taxon>Bacillota</taxon>
        <taxon>Clostridia</taxon>
        <taxon>Neomoorellales</taxon>
        <taxon>Neomoorellaceae</taxon>
        <taxon>Neomoorella</taxon>
    </lineage>
</organism>
<evidence type="ECO:0000313" key="2">
    <source>
        <dbReference type="Proteomes" id="UP000425916"/>
    </source>
</evidence>
<protein>
    <submittedName>
        <fullName evidence="1">Uncharacterized protein</fullName>
    </submittedName>
</protein>
<proteinExistence type="predicted"/>
<sequence>MEEGLHFKEPVRTLTPATAATCIAGDNLSAATDHYGNYNNLCSTTTATWEARKDLSTFTNLELFGVESLAATMVILARPATILADLPLILRTNGKP</sequence>